<evidence type="ECO:0000256" key="5">
    <source>
        <dbReference type="ARBA" id="ARBA00023136"/>
    </source>
</evidence>
<dbReference type="InterPro" id="IPR052159">
    <property type="entry name" value="Competence_DNA_uptake"/>
</dbReference>
<feature type="transmembrane region" description="Helical" evidence="6">
    <location>
        <begin position="7"/>
        <end position="30"/>
    </location>
</feature>
<evidence type="ECO:0000256" key="1">
    <source>
        <dbReference type="ARBA" id="ARBA00004651"/>
    </source>
</evidence>
<dbReference type="InterPro" id="IPR004477">
    <property type="entry name" value="ComEC_N"/>
</dbReference>
<dbReference type="SMART" id="SM00849">
    <property type="entry name" value="Lactamase_B"/>
    <property type="match status" value="1"/>
</dbReference>
<feature type="domain" description="Metallo-beta-lactamase" evidence="7">
    <location>
        <begin position="447"/>
        <end position="618"/>
    </location>
</feature>
<evidence type="ECO:0000256" key="6">
    <source>
        <dbReference type="SAM" id="Phobius"/>
    </source>
</evidence>
<dbReference type="InterPro" id="IPR035681">
    <property type="entry name" value="ComA-like_MBL"/>
</dbReference>
<feature type="transmembrane region" description="Helical" evidence="6">
    <location>
        <begin position="233"/>
        <end position="257"/>
    </location>
</feature>
<keyword evidence="3 6" id="KW-0812">Transmembrane</keyword>
<keyword evidence="4 6" id="KW-1133">Transmembrane helix</keyword>
<evidence type="ECO:0000256" key="3">
    <source>
        <dbReference type="ARBA" id="ARBA00022692"/>
    </source>
</evidence>
<keyword evidence="9" id="KW-1185">Reference proteome</keyword>
<evidence type="ECO:0000313" key="9">
    <source>
        <dbReference type="Proteomes" id="UP001529275"/>
    </source>
</evidence>
<feature type="transmembrane region" description="Helical" evidence="6">
    <location>
        <begin position="311"/>
        <end position="335"/>
    </location>
</feature>
<dbReference type="Gene3D" id="3.60.15.10">
    <property type="entry name" value="Ribonuclease Z/Hydroxyacylglutathione hydrolase-like"/>
    <property type="match status" value="2"/>
</dbReference>
<proteinExistence type="predicted"/>
<feature type="transmembrane region" description="Helical" evidence="6">
    <location>
        <begin position="42"/>
        <end position="59"/>
    </location>
</feature>
<dbReference type="PANTHER" id="PTHR30619:SF7">
    <property type="entry name" value="BETA-LACTAMASE DOMAIN PROTEIN"/>
    <property type="match status" value="1"/>
</dbReference>
<sequence length="662" mass="77445">MLIRYYCFYYALGLLCLTLGKVLHPLFYLLLGGYAIFVYRRLSLYHLCLMILLCIIFYLQPHHILQLPSVIEGEVVKASEKYCYLKTDIGTIKLYHQEAIEYGDVIKAKVAPLELYENTNDYAFCEKDYLYGQKIFHKAYLQTLLKQQHHPTFYHWLEQRLSDHQDINDYQKLFILGERNESIHDDYQVLTDLSLVHMFALSGMHIHILYALIKNVLGLFLPRSLSRLITYLLIGFYIFSIPMLVSLYRAFFVLLLYDLLKKWLNKLDVFAILIMASLFYNPYIIFNISFVFSYFVYFIVLLTQHMRYSSFWIYLSSLPIILTLNAQIPLIAFFVSDILNLFIEYFYSLCIFSIIFPALEIILKYYVSVFQSILSFLETINHFIVFSKPTLAWLILFYFFYFRLLLRQELQHRYRHDICALVSLMLVLNVWSQYKIYGEVTMIDVGQGDCTLIRLPMNQGHILIDTGGHQEYDLATQTIIPYLKSVGISHLDYVYISHDDFDHCGALDSLLEHFSVGQVIDSFEESRQIGCAHIQMLKSNKIYSDSNDQSLLMYVTLPAMNILFMGDASVAVEKDVEKQLQDLDVDVLKVSHHGSATATSATFLSQIHPEIAMIGVKKDNMYHHPSLEVIERLQRKGITILRTDQGGMFHIRFYGKERYILR</sequence>
<reference evidence="8 9" key="2">
    <citation type="submission" date="2023-06" db="EMBL/GenBank/DDBJ databases">
        <authorList>
            <person name="Zeman M."/>
            <person name="Kubasova T."/>
            <person name="Jahodarova E."/>
            <person name="Nykrynova M."/>
            <person name="Rychlik I."/>
        </authorList>
    </citation>
    <scope>NUCLEOTIDE SEQUENCE [LARGE SCALE GENOMIC DNA]</scope>
    <source>
        <strain evidence="8 9">ET341</strain>
    </source>
</reference>
<gene>
    <name evidence="8" type="ORF">QUV98_00875</name>
</gene>
<organism evidence="8 9">
    <name type="scientific">Massilimicrobiota timonensis</name>
    <dbReference type="NCBI Taxonomy" id="1776392"/>
    <lineage>
        <taxon>Bacteria</taxon>
        <taxon>Bacillati</taxon>
        <taxon>Bacillota</taxon>
        <taxon>Erysipelotrichia</taxon>
        <taxon>Erysipelotrichales</taxon>
        <taxon>Erysipelotrichaceae</taxon>
        <taxon>Massilimicrobiota</taxon>
    </lineage>
</organism>
<protein>
    <submittedName>
        <fullName evidence="8">DNA internalization-related competence protein ComEC/Rec2</fullName>
    </submittedName>
</protein>
<feature type="transmembrane region" description="Helical" evidence="6">
    <location>
        <begin position="189"/>
        <end position="213"/>
    </location>
</feature>
<dbReference type="CDD" id="cd07731">
    <property type="entry name" value="ComA-like_MBL-fold"/>
    <property type="match status" value="1"/>
</dbReference>
<evidence type="ECO:0000313" key="8">
    <source>
        <dbReference type="EMBL" id="MDM8194872.1"/>
    </source>
</evidence>
<dbReference type="EMBL" id="JAUDCK010000002">
    <property type="protein sequence ID" value="MDM8194872.1"/>
    <property type="molecule type" value="Genomic_DNA"/>
</dbReference>
<dbReference type="PANTHER" id="PTHR30619">
    <property type="entry name" value="DNA INTERNALIZATION/COMPETENCE PROTEIN COMEC/REC2"/>
    <property type="match status" value="1"/>
</dbReference>
<accession>A0ABT7UFE5</accession>
<dbReference type="Proteomes" id="UP001529275">
    <property type="component" value="Unassembled WGS sequence"/>
</dbReference>
<comment type="caution">
    <text evidence="8">The sequence shown here is derived from an EMBL/GenBank/DDBJ whole genome shotgun (WGS) entry which is preliminary data.</text>
</comment>
<dbReference type="RefSeq" id="WP_289527045.1">
    <property type="nucleotide sequence ID" value="NZ_JAUDCK010000002.1"/>
</dbReference>
<evidence type="ECO:0000259" key="7">
    <source>
        <dbReference type="SMART" id="SM00849"/>
    </source>
</evidence>
<feature type="transmembrane region" description="Helical" evidence="6">
    <location>
        <begin position="383"/>
        <end position="406"/>
    </location>
</feature>
<name>A0ABT7UFE5_9FIRM</name>
<keyword evidence="5 6" id="KW-0472">Membrane</keyword>
<dbReference type="InterPro" id="IPR004797">
    <property type="entry name" value="Competence_ComEC/Rec2"/>
</dbReference>
<dbReference type="SUPFAM" id="SSF56281">
    <property type="entry name" value="Metallo-hydrolase/oxidoreductase"/>
    <property type="match status" value="1"/>
</dbReference>
<comment type="subcellular location">
    <subcellularLocation>
        <location evidence="1">Cell membrane</location>
        <topology evidence="1">Multi-pass membrane protein</topology>
    </subcellularLocation>
</comment>
<dbReference type="InterPro" id="IPR001279">
    <property type="entry name" value="Metallo-B-lactamas"/>
</dbReference>
<evidence type="ECO:0000256" key="4">
    <source>
        <dbReference type="ARBA" id="ARBA00022989"/>
    </source>
</evidence>
<dbReference type="Pfam" id="PF03772">
    <property type="entry name" value="Competence"/>
    <property type="match status" value="1"/>
</dbReference>
<keyword evidence="2" id="KW-1003">Cell membrane</keyword>
<reference evidence="9" key="1">
    <citation type="submission" date="2023-06" db="EMBL/GenBank/DDBJ databases">
        <title>Identification and characterization of horizontal gene transfer across gut microbiota members of farm animals based on homology search.</title>
        <authorList>
            <person name="Zeman M."/>
            <person name="Kubasova T."/>
            <person name="Jahodarova E."/>
            <person name="Nykrynova M."/>
            <person name="Rychlik I."/>
        </authorList>
    </citation>
    <scope>NUCLEOTIDE SEQUENCE [LARGE SCALE GENOMIC DNA]</scope>
    <source>
        <strain evidence="9">ET341</strain>
    </source>
</reference>
<dbReference type="NCBIfam" id="TIGR00361">
    <property type="entry name" value="ComEC_Rec2"/>
    <property type="match status" value="1"/>
</dbReference>
<feature type="transmembrane region" description="Helical" evidence="6">
    <location>
        <begin position="269"/>
        <end position="299"/>
    </location>
</feature>
<feature type="transmembrane region" description="Helical" evidence="6">
    <location>
        <begin position="342"/>
        <end position="363"/>
    </location>
</feature>
<evidence type="ECO:0000256" key="2">
    <source>
        <dbReference type="ARBA" id="ARBA00022475"/>
    </source>
</evidence>
<dbReference type="InterPro" id="IPR036866">
    <property type="entry name" value="RibonucZ/Hydroxyglut_hydro"/>
</dbReference>
<dbReference type="Pfam" id="PF00753">
    <property type="entry name" value="Lactamase_B"/>
    <property type="match status" value="1"/>
</dbReference>